<keyword evidence="1 3" id="KW-0378">Hydrolase</keyword>
<dbReference type="InterPro" id="IPR049492">
    <property type="entry name" value="BD-FAE-like_dom"/>
</dbReference>
<dbReference type="Gene3D" id="3.40.50.1820">
    <property type="entry name" value="alpha/beta hydrolase"/>
    <property type="match status" value="1"/>
</dbReference>
<dbReference type="AlphaFoldDB" id="A0A4Q0VFK8"/>
<dbReference type="PANTHER" id="PTHR48081">
    <property type="entry name" value="AB HYDROLASE SUPERFAMILY PROTEIN C4A8.06C"/>
    <property type="match status" value="1"/>
</dbReference>
<name>A0A4Q0VFK8_9LACO</name>
<dbReference type="GO" id="GO:0016787">
    <property type="term" value="F:hydrolase activity"/>
    <property type="evidence" value="ECO:0007669"/>
    <property type="project" value="UniProtKB-KW"/>
</dbReference>
<dbReference type="InterPro" id="IPR050300">
    <property type="entry name" value="GDXG_lipolytic_enzyme"/>
</dbReference>
<evidence type="ECO:0000256" key="1">
    <source>
        <dbReference type="ARBA" id="ARBA00022801"/>
    </source>
</evidence>
<evidence type="ECO:0000313" key="4">
    <source>
        <dbReference type="Proteomes" id="UP000290602"/>
    </source>
</evidence>
<reference evidence="3 4" key="1">
    <citation type="submission" date="2018-08" db="EMBL/GenBank/DDBJ databases">
        <title>Lactobacillus suantsai sp. nov., isolated from traditional fermented suan-tsai in Taiwan.</title>
        <authorList>
            <person name="Huang C.-H."/>
        </authorList>
    </citation>
    <scope>NUCLEOTIDE SEQUENCE [LARGE SCALE GENOMIC DNA]</scope>
    <source>
        <strain evidence="3 4">BCRC 12945</strain>
    </source>
</reference>
<dbReference type="Proteomes" id="UP000290602">
    <property type="component" value="Unassembled WGS sequence"/>
</dbReference>
<protein>
    <submittedName>
        <fullName evidence="3">Alpha/beta hydrolase</fullName>
    </submittedName>
</protein>
<dbReference type="InterPro" id="IPR029058">
    <property type="entry name" value="AB_hydrolase_fold"/>
</dbReference>
<evidence type="ECO:0000313" key="3">
    <source>
        <dbReference type="EMBL" id="RXI76592.1"/>
    </source>
</evidence>
<dbReference type="RefSeq" id="WP_129033229.1">
    <property type="nucleotide sequence ID" value="NZ_CP059603.1"/>
</dbReference>
<proteinExistence type="predicted"/>
<accession>A0A4Q0VFK8</accession>
<dbReference type="Pfam" id="PF20434">
    <property type="entry name" value="BD-FAE"/>
    <property type="match status" value="1"/>
</dbReference>
<organism evidence="3 4">
    <name type="scientific">Levilactobacillus suantsaii</name>
    <dbReference type="NCBI Taxonomy" id="2292255"/>
    <lineage>
        <taxon>Bacteria</taxon>
        <taxon>Bacillati</taxon>
        <taxon>Bacillota</taxon>
        <taxon>Bacilli</taxon>
        <taxon>Lactobacillales</taxon>
        <taxon>Lactobacillaceae</taxon>
        <taxon>Levilactobacillus</taxon>
    </lineage>
</organism>
<dbReference type="SUPFAM" id="SSF53474">
    <property type="entry name" value="alpha/beta-Hydrolases"/>
    <property type="match status" value="1"/>
</dbReference>
<dbReference type="OrthoDB" id="9794725at2"/>
<dbReference type="PANTHER" id="PTHR48081:SF6">
    <property type="entry name" value="PEPTIDASE S9 PROLYL OLIGOPEPTIDASE CATALYTIC DOMAIN-CONTAINING PROTEIN"/>
    <property type="match status" value="1"/>
</dbReference>
<feature type="domain" description="BD-FAE-like" evidence="2">
    <location>
        <begin position="32"/>
        <end position="125"/>
    </location>
</feature>
<evidence type="ECO:0000259" key="2">
    <source>
        <dbReference type="Pfam" id="PF20434"/>
    </source>
</evidence>
<comment type="caution">
    <text evidence="3">The sequence shown here is derived from an EMBL/GenBank/DDBJ whole genome shotgun (WGS) entry which is preliminary data.</text>
</comment>
<dbReference type="EMBL" id="QXIL01000028">
    <property type="protein sequence ID" value="RXI76592.1"/>
    <property type="molecule type" value="Genomic_DNA"/>
</dbReference>
<gene>
    <name evidence="3" type="ORF">DXH47_10340</name>
</gene>
<keyword evidence="4" id="KW-1185">Reference proteome</keyword>
<sequence length="287" mass="31492">MQVTTQTLGTGPTQVTVTLYLPDAIADFQHPQMRPLAIILPGGGFDFHSQRESEPMALAYAAQGFAAVTVAYRLTAAGPVLPVALWQIATVVAYYHDHAAELHLASDHIILAGFSAGGYLAALYADLWADPALATPQILPVAKRQVSALALAYPVIGLRLGWPKLAAKSRAIHGDFTRHEADQLVTSQNPPTFIWATQTDETVPVQNTLAYLTALTQHKIATRAQIYESGPHGLALARSQTAFPVSFRPTDPTWGERYCRADVAQWLTDELAWLARLWRLDAFWREQ</sequence>